<feature type="domain" description="Carbohydrate-binding/sugar hydrolysis" evidence="5">
    <location>
        <begin position="283"/>
        <end position="445"/>
    </location>
</feature>
<dbReference type="InterPro" id="IPR011050">
    <property type="entry name" value="Pectin_lyase_fold/virulence"/>
</dbReference>
<dbReference type="GeneID" id="17296628"/>
<dbReference type="NCBIfam" id="TIGR03804">
    <property type="entry name" value="para_beta_helix"/>
    <property type="match status" value="2"/>
</dbReference>
<evidence type="ECO:0000256" key="3">
    <source>
        <dbReference type="ARBA" id="ARBA00022786"/>
    </source>
</evidence>
<dbReference type="Pfam" id="PF13229">
    <property type="entry name" value="Beta_helix"/>
    <property type="match status" value="3"/>
</dbReference>
<evidence type="ECO:0000256" key="1">
    <source>
        <dbReference type="ARBA" id="ARBA00004906"/>
    </source>
</evidence>
<dbReference type="InterPro" id="IPR051550">
    <property type="entry name" value="SCF-Subunits/Alg-Epimerases"/>
</dbReference>
<feature type="region of interest" description="Disordered" evidence="4">
    <location>
        <begin position="870"/>
        <end position="890"/>
    </location>
</feature>
<keyword evidence="8" id="KW-1185">Reference proteome</keyword>
<dbReference type="STRING" id="905079.L1IVI5"/>
<dbReference type="InterPro" id="IPR006633">
    <property type="entry name" value="Carb-bd_sugar_hydrolysis-dom"/>
</dbReference>
<dbReference type="OrthoDB" id="427974at2759"/>
<comment type="pathway">
    <text evidence="1">Protein modification; protein ubiquitination.</text>
</comment>
<dbReference type="PaxDb" id="55529-EKX39835"/>
<dbReference type="InterPro" id="IPR006626">
    <property type="entry name" value="PbH1"/>
</dbReference>
<dbReference type="SUPFAM" id="SSF51126">
    <property type="entry name" value="Pectin lyase-like"/>
    <property type="match status" value="3"/>
</dbReference>
<feature type="domain" description="Carbohydrate-binding/sugar hydrolysis" evidence="5">
    <location>
        <begin position="461"/>
        <end position="593"/>
    </location>
</feature>
<name>L1IVI5_GUITC</name>
<dbReference type="EnsemblProtists" id="EKX39835">
    <property type="protein sequence ID" value="EKX39835"/>
    <property type="gene ID" value="GUITHDRAFT_164841"/>
</dbReference>
<feature type="domain" description="Carbohydrate-binding/sugar hydrolysis" evidence="5">
    <location>
        <begin position="676"/>
        <end position="803"/>
    </location>
</feature>
<dbReference type="InterPro" id="IPR039448">
    <property type="entry name" value="Beta_helix"/>
</dbReference>
<proteinExistence type="predicted"/>
<dbReference type="SMART" id="SM00722">
    <property type="entry name" value="CASH"/>
    <property type="match status" value="3"/>
</dbReference>
<dbReference type="PANTHER" id="PTHR22990">
    <property type="entry name" value="F-BOX ONLY PROTEIN"/>
    <property type="match status" value="1"/>
</dbReference>
<keyword evidence="3" id="KW-0833">Ubl conjugation pathway</keyword>
<organism evidence="6">
    <name type="scientific">Guillardia theta (strain CCMP2712)</name>
    <name type="common">Cryptophyte</name>
    <dbReference type="NCBI Taxonomy" id="905079"/>
    <lineage>
        <taxon>Eukaryota</taxon>
        <taxon>Cryptophyceae</taxon>
        <taxon>Pyrenomonadales</taxon>
        <taxon>Geminigeraceae</taxon>
        <taxon>Guillardia</taxon>
    </lineage>
</organism>
<dbReference type="SMART" id="SM00710">
    <property type="entry name" value="PbH1"/>
    <property type="match status" value="15"/>
</dbReference>
<dbReference type="InterPro" id="IPR012334">
    <property type="entry name" value="Pectin_lyas_fold"/>
</dbReference>
<protein>
    <recommendedName>
        <fullName evidence="5">Carbohydrate-binding/sugar hydrolysis domain-containing protein</fullName>
    </recommendedName>
</protein>
<dbReference type="KEGG" id="gtt:GUITHDRAFT_164841"/>
<dbReference type="RefSeq" id="XP_005826815.1">
    <property type="nucleotide sequence ID" value="XM_005826758.1"/>
</dbReference>
<dbReference type="EMBL" id="JH993036">
    <property type="protein sequence ID" value="EKX39835.1"/>
    <property type="molecule type" value="Genomic_DNA"/>
</dbReference>
<dbReference type="Gene3D" id="2.160.20.10">
    <property type="entry name" value="Single-stranded right-handed beta-helix, Pectin lyase-like"/>
    <property type="match status" value="4"/>
</dbReference>
<reference evidence="8" key="2">
    <citation type="submission" date="2012-11" db="EMBL/GenBank/DDBJ databases">
        <authorList>
            <person name="Kuo A."/>
            <person name="Curtis B.A."/>
            <person name="Tanifuji G."/>
            <person name="Burki F."/>
            <person name="Gruber A."/>
            <person name="Irimia M."/>
            <person name="Maruyama S."/>
            <person name="Arias M.C."/>
            <person name="Ball S.G."/>
            <person name="Gile G.H."/>
            <person name="Hirakawa Y."/>
            <person name="Hopkins J.F."/>
            <person name="Rensing S.A."/>
            <person name="Schmutz J."/>
            <person name="Symeonidi A."/>
            <person name="Elias M."/>
            <person name="Eveleigh R.J."/>
            <person name="Herman E.K."/>
            <person name="Klute M.J."/>
            <person name="Nakayama T."/>
            <person name="Obornik M."/>
            <person name="Reyes-Prieto A."/>
            <person name="Armbrust E.V."/>
            <person name="Aves S.J."/>
            <person name="Beiko R.G."/>
            <person name="Coutinho P."/>
            <person name="Dacks J.B."/>
            <person name="Durnford D.G."/>
            <person name="Fast N.M."/>
            <person name="Green B.R."/>
            <person name="Grisdale C."/>
            <person name="Hempe F."/>
            <person name="Henrissat B."/>
            <person name="Hoppner M.P."/>
            <person name="Ishida K.-I."/>
            <person name="Kim E."/>
            <person name="Koreny L."/>
            <person name="Kroth P.G."/>
            <person name="Liu Y."/>
            <person name="Malik S.-B."/>
            <person name="Maier U.G."/>
            <person name="McRose D."/>
            <person name="Mock T."/>
            <person name="Neilson J.A."/>
            <person name="Onodera N.T."/>
            <person name="Poole A.M."/>
            <person name="Pritham E.J."/>
            <person name="Richards T.A."/>
            <person name="Rocap G."/>
            <person name="Roy S.W."/>
            <person name="Sarai C."/>
            <person name="Schaack S."/>
            <person name="Shirato S."/>
            <person name="Slamovits C.H."/>
            <person name="Spencer D.F."/>
            <person name="Suzuki S."/>
            <person name="Worden A.Z."/>
            <person name="Zauner S."/>
            <person name="Barry K."/>
            <person name="Bell C."/>
            <person name="Bharti A.K."/>
            <person name="Crow J.A."/>
            <person name="Grimwood J."/>
            <person name="Kramer R."/>
            <person name="Lindquist E."/>
            <person name="Lucas S."/>
            <person name="Salamov A."/>
            <person name="McFadden G.I."/>
            <person name="Lane C.E."/>
            <person name="Keeling P.J."/>
            <person name="Gray M.W."/>
            <person name="Grigoriev I.V."/>
            <person name="Archibald J.M."/>
        </authorList>
    </citation>
    <scope>NUCLEOTIDE SEQUENCE</scope>
    <source>
        <strain evidence="8">CCMP2712</strain>
    </source>
</reference>
<dbReference type="eggNOG" id="KOG1777">
    <property type="taxonomic scope" value="Eukaryota"/>
</dbReference>
<evidence type="ECO:0000256" key="4">
    <source>
        <dbReference type="SAM" id="MobiDB-lite"/>
    </source>
</evidence>
<dbReference type="AlphaFoldDB" id="L1IVI5"/>
<accession>L1IVI5</accession>
<reference evidence="6 8" key="1">
    <citation type="journal article" date="2012" name="Nature">
        <title>Algal genomes reveal evolutionary mosaicism and the fate of nucleomorphs.</title>
        <authorList>
            <consortium name="DOE Joint Genome Institute"/>
            <person name="Curtis B.A."/>
            <person name="Tanifuji G."/>
            <person name="Burki F."/>
            <person name="Gruber A."/>
            <person name="Irimia M."/>
            <person name="Maruyama S."/>
            <person name="Arias M.C."/>
            <person name="Ball S.G."/>
            <person name="Gile G.H."/>
            <person name="Hirakawa Y."/>
            <person name="Hopkins J.F."/>
            <person name="Kuo A."/>
            <person name="Rensing S.A."/>
            <person name="Schmutz J."/>
            <person name="Symeonidi A."/>
            <person name="Elias M."/>
            <person name="Eveleigh R.J."/>
            <person name="Herman E.K."/>
            <person name="Klute M.J."/>
            <person name="Nakayama T."/>
            <person name="Obornik M."/>
            <person name="Reyes-Prieto A."/>
            <person name="Armbrust E.V."/>
            <person name="Aves S.J."/>
            <person name="Beiko R.G."/>
            <person name="Coutinho P."/>
            <person name="Dacks J.B."/>
            <person name="Durnford D.G."/>
            <person name="Fast N.M."/>
            <person name="Green B.R."/>
            <person name="Grisdale C.J."/>
            <person name="Hempel F."/>
            <person name="Henrissat B."/>
            <person name="Hoppner M.P."/>
            <person name="Ishida K."/>
            <person name="Kim E."/>
            <person name="Koreny L."/>
            <person name="Kroth P.G."/>
            <person name="Liu Y."/>
            <person name="Malik S.B."/>
            <person name="Maier U.G."/>
            <person name="McRose D."/>
            <person name="Mock T."/>
            <person name="Neilson J.A."/>
            <person name="Onodera N.T."/>
            <person name="Poole A.M."/>
            <person name="Pritham E.J."/>
            <person name="Richards T.A."/>
            <person name="Rocap G."/>
            <person name="Roy S.W."/>
            <person name="Sarai C."/>
            <person name="Schaack S."/>
            <person name="Shirato S."/>
            <person name="Slamovits C.H."/>
            <person name="Spencer D.F."/>
            <person name="Suzuki S."/>
            <person name="Worden A.Z."/>
            <person name="Zauner S."/>
            <person name="Barry K."/>
            <person name="Bell C."/>
            <person name="Bharti A.K."/>
            <person name="Crow J.A."/>
            <person name="Grimwood J."/>
            <person name="Kramer R."/>
            <person name="Lindquist E."/>
            <person name="Lucas S."/>
            <person name="Salamov A."/>
            <person name="McFadden G.I."/>
            <person name="Lane C.E."/>
            <person name="Keeling P.J."/>
            <person name="Gray M.W."/>
            <person name="Grigoriev I.V."/>
            <person name="Archibald J.M."/>
        </authorList>
    </citation>
    <scope>NUCLEOTIDE SEQUENCE</scope>
    <source>
        <strain evidence="6 8">CCMP2712</strain>
    </source>
</reference>
<dbReference type="GO" id="GO:0006511">
    <property type="term" value="P:ubiquitin-dependent protein catabolic process"/>
    <property type="evidence" value="ECO:0007669"/>
    <property type="project" value="TreeGrafter"/>
</dbReference>
<dbReference type="InterPro" id="IPR022441">
    <property type="entry name" value="Para_beta_helix_rpt-2"/>
</dbReference>
<dbReference type="PANTHER" id="PTHR22990:SF15">
    <property type="entry name" value="F-BOX ONLY PROTEIN 10"/>
    <property type="match status" value="1"/>
</dbReference>
<gene>
    <name evidence="6" type="ORF">GUITHDRAFT_164841</name>
</gene>
<sequence>MRRRGGESREGGGGLLHTLLEAGSLDAAKSKYGHVDLGDDAILGTGGKGAEDKKKQRNLLALDKWSSQELLCLQNERKIIRPDGILIDRTAFVVTGHPVPDGWSSTHFETLQEAVAAADDGQILVVQAGRHSVGSRPLFLDKRLRIEGVKDRNAVPDPSALVPRIPDVQRLKDPDTTQVDLEYVRSEARIFSDYGEPVIVVNASGVQVLGLTISQRINFRMKDHGDLQGLLARTAVDIIGGSSVFRECSFSSDAGVACRVQGGSSPFFSKCEFEFSAHQGLWVGDGSTGRVEDCRFAECRLANLQIESGADPVILRCKIFQSYGCGVRVTDKGKGLLMGNQIYSNKSSNVCVDDEAEPIFRGNAVYEGSADGIMVMSNGLGTFEDNDIRNNDGSGVVIMSGGEPTLSMNTIHRNRAHGIFVTGDGHGFIRRNEIFQNVLAGIYIDAESNPSISHNRVSNGLGTGITVADDGEGRIEDNDIFLNKLCGIEVRTGGNPLVQANRIYEGIGVVMVVLPGVGVKVTNDGRGTFRENQQQIYRNSHAGVVLENGANPIFEGNAIFEGETDGVNCSSYSTGEFVKNKIMKNTLMGVVITRHANPKFVQNEVSGGADFRWRIPAGGSWKGTMWGRRVGRKTLSDGERAGIRIESDGKPLIEKDNRVHDGYEDGILVSWGGAGVIRGNRIYQNKKSGIRIDGGNPLLRKNMIYLGCLHGCLVTGKSSARIERNDFFQNQVCAIRVDGGSAPVLKKNLIHDGKGDGLVVGSTGRGVYELNRIFMNAGAGVKVEKNADPELLENQINNGNGVGLHLQPGAKGRYVGNDIAANYGDQLRIEGNKLGSGDLYFENNRVDWSFQPSFKHPDLAPIIRQQLASHLPEGQQGLPRGAGDSDRRMSASSSSSLLDLIADARPDSKSMTLKHTSSLAKDFEHFSSKKLSQTLPVRKMR</sequence>
<dbReference type="Proteomes" id="UP000011087">
    <property type="component" value="Unassembled WGS sequence"/>
</dbReference>
<keyword evidence="2" id="KW-0677">Repeat</keyword>
<evidence type="ECO:0000313" key="7">
    <source>
        <dbReference type="EnsemblProtists" id="EKX39835"/>
    </source>
</evidence>
<reference evidence="7" key="3">
    <citation type="submission" date="2015-06" db="UniProtKB">
        <authorList>
            <consortium name="EnsemblProtists"/>
        </authorList>
    </citation>
    <scope>IDENTIFICATION</scope>
</reference>
<evidence type="ECO:0000259" key="5">
    <source>
        <dbReference type="SMART" id="SM00722"/>
    </source>
</evidence>
<evidence type="ECO:0000313" key="6">
    <source>
        <dbReference type="EMBL" id="EKX39835.1"/>
    </source>
</evidence>
<dbReference type="OMA" id="ACRIENC"/>
<dbReference type="HOGENOM" id="CLU_312038_0_0_1"/>
<evidence type="ECO:0000256" key="2">
    <source>
        <dbReference type="ARBA" id="ARBA00022737"/>
    </source>
</evidence>
<evidence type="ECO:0000313" key="8">
    <source>
        <dbReference type="Proteomes" id="UP000011087"/>
    </source>
</evidence>